<dbReference type="PRINTS" id="PR00262">
    <property type="entry name" value="IL1HBGF"/>
</dbReference>
<keyword evidence="4 6" id="KW-0732">Signal</keyword>
<dbReference type="GO" id="GO:0008083">
    <property type="term" value="F:growth factor activity"/>
    <property type="evidence" value="ECO:0007669"/>
    <property type="project" value="UniProtKB-KW"/>
</dbReference>
<dbReference type="Proteomes" id="UP000515156">
    <property type="component" value="Chromosome 2"/>
</dbReference>
<evidence type="ECO:0000256" key="6">
    <source>
        <dbReference type="SAM" id="SignalP"/>
    </source>
</evidence>
<dbReference type="AlphaFoldDB" id="A0A6P7X6E0"/>
<protein>
    <submittedName>
        <fullName evidence="8">Fibroblast growth factor 18-like</fullName>
    </submittedName>
</protein>
<comment type="subcellular location">
    <subcellularLocation>
        <location evidence="1">Secreted</location>
    </subcellularLocation>
</comment>
<evidence type="ECO:0000256" key="2">
    <source>
        <dbReference type="ARBA" id="ARBA00007936"/>
    </source>
</evidence>
<dbReference type="RefSeq" id="XP_030048028.1">
    <property type="nucleotide sequence ID" value="XM_030192168.1"/>
</dbReference>
<dbReference type="GO" id="GO:0005576">
    <property type="term" value="C:extracellular region"/>
    <property type="evidence" value="ECO:0007669"/>
    <property type="project" value="UniProtKB-SubCell"/>
</dbReference>
<evidence type="ECO:0000256" key="5">
    <source>
        <dbReference type="ARBA" id="ARBA00023030"/>
    </source>
</evidence>
<keyword evidence="7" id="KW-1185">Reference proteome</keyword>
<evidence type="ECO:0000256" key="4">
    <source>
        <dbReference type="ARBA" id="ARBA00022729"/>
    </source>
</evidence>
<comment type="similarity">
    <text evidence="2">Belongs to the heparin-binding growth factors family.</text>
</comment>
<dbReference type="InParanoid" id="A0A6P7X6E0"/>
<accession>A0A6P7X6E0</accession>
<dbReference type="OrthoDB" id="5988014at2759"/>
<dbReference type="Pfam" id="PF00167">
    <property type="entry name" value="FGF"/>
    <property type="match status" value="1"/>
</dbReference>
<evidence type="ECO:0000256" key="1">
    <source>
        <dbReference type="ARBA" id="ARBA00004613"/>
    </source>
</evidence>
<evidence type="ECO:0000313" key="8">
    <source>
        <dbReference type="RefSeq" id="XP_030048028.1"/>
    </source>
</evidence>
<dbReference type="InterPro" id="IPR002209">
    <property type="entry name" value="Fibroblast_GF_fam"/>
</dbReference>
<evidence type="ECO:0000256" key="3">
    <source>
        <dbReference type="ARBA" id="ARBA00022525"/>
    </source>
</evidence>
<name>A0A6P7X6E0_9AMPH</name>
<dbReference type="PANTHER" id="PTHR11486">
    <property type="entry name" value="FIBROBLAST GROWTH FACTOR"/>
    <property type="match status" value="1"/>
</dbReference>
<feature type="chain" id="PRO_5028057773" evidence="6">
    <location>
        <begin position="26"/>
        <end position="215"/>
    </location>
</feature>
<dbReference type="InterPro" id="IPR008996">
    <property type="entry name" value="IL1/FGF"/>
</dbReference>
<sequence>MPLPLSRILCLYFQLLILYFQESHQAVADFRVYVENHTRNPDELSRKQIRIYQLYSRTTSKHVQILGKKINANAEDGNKYALLVVETDTFGSHVRIKGKETGYYICMNKNGKVLGKLNGKNRECVFVEEVLENNYTAFMSANYQGWYLGFTRKGRPRKGPRTQQNQREVHFMKRNPKGKGDTHSLFRFTTVTKRTKRAHHLRSQPLLEGNLLWRP</sequence>
<feature type="signal peptide" evidence="6">
    <location>
        <begin position="1"/>
        <end position="25"/>
    </location>
</feature>
<keyword evidence="3" id="KW-0964">Secreted</keyword>
<dbReference type="SUPFAM" id="SSF50353">
    <property type="entry name" value="Cytokine"/>
    <property type="match status" value="1"/>
</dbReference>
<gene>
    <name evidence="8" type="primary">LOC115462129</name>
</gene>
<dbReference type="SMART" id="SM00442">
    <property type="entry name" value="FGF"/>
    <property type="match status" value="1"/>
</dbReference>
<reference evidence="8" key="1">
    <citation type="submission" date="2025-08" db="UniProtKB">
        <authorList>
            <consortium name="RefSeq"/>
        </authorList>
    </citation>
    <scope>IDENTIFICATION</scope>
</reference>
<dbReference type="KEGG" id="muo:115462129"/>
<dbReference type="Gene3D" id="2.80.10.50">
    <property type="match status" value="1"/>
</dbReference>
<keyword evidence="5" id="KW-0339">Growth factor</keyword>
<dbReference type="GeneID" id="115462129"/>
<dbReference type="FunFam" id="2.80.10.50:FF:000007">
    <property type="entry name" value="Fibroblast growth factor"/>
    <property type="match status" value="1"/>
</dbReference>
<organism evidence="7 8">
    <name type="scientific">Microcaecilia unicolor</name>
    <dbReference type="NCBI Taxonomy" id="1415580"/>
    <lineage>
        <taxon>Eukaryota</taxon>
        <taxon>Metazoa</taxon>
        <taxon>Chordata</taxon>
        <taxon>Craniata</taxon>
        <taxon>Vertebrata</taxon>
        <taxon>Euteleostomi</taxon>
        <taxon>Amphibia</taxon>
        <taxon>Gymnophiona</taxon>
        <taxon>Siphonopidae</taxon>
        <taxon>Microcaecilia</taxon>
    </lineage>
</organism>
<evidence type="ECO:0000313" key="7">
    <source>
        <dbReference type="Proteomes" id="UP000515156"/>
    </source>
</evidence>
<proteinExistence type="inferred from homology"/>